<dbReference type="AlphaFoldDB" id="A0A1A9HX92"/>
<dbReference type="PANTHER" id="PTHR15337">
    <property type="entry name" value="ANTERIOR GRADIENT PROTEIN-RELATED"/>
    <property type="match status" value="1"/>
</dbReference>
<dbReference type="RefSeq" id="WP_066482254.1">
    <property type="nucleotide sequence ID" value="NZ_CP014639.1"/>
</dbReference>
<keyword evidence="1 2" id="KW-0732">Signal</keyword>
<organism evidence="4 5">
    <name type="scientific">Candidatus Chlamydia sanziniae</name>
    <dbReference type="NCBI Taxonomy" id="1806891"/>
    <lineage>
        <taxon>Bacteria</taxon>
        <taxon>Pseudomonadati</taxon>
        <taxon>Chlamydiota</taxon>
        <taxon>Chlamydiia</taxon>
        <taxon>Chlamydiales</taxon>
        <taxon>Chlamydiaceae</taxon>
        <taxon>Chlamydia/Chlamydophila group</taxon>
        <taxon>Chlamydia</taxon>
    </lineage>
</organism>
<protein>
    <submittedName>
        <fullName evidence="4">Thioredoxin Disulfide Isomerase</fullName>
    </submittedName>
</protein>
<feature type="domain" description="Thioredoxin" evidence="3">
    <location>
        <begin position="25"/>
        <end position="164"/>
    </location>
</feature>
<dbReference type="Pfam" id="PF13098">
    <property type="entry name" value="Thioredoxin_2"/>
    <property type="match status" value="1"/>
</dbReference>
<sequence>MKLWLQGCVISACLLLTLPCCAARKRSNHISPEKQVIASTALNWEDYSEAMQQSNKDGKPICLFFTGSDWCMWCIKMQEKLLNTPQFSLFAYKHLHIVEIDFPQKKGHQNEEQKQKNRELKNQYGVSGFPELVFINGSGKELGRMHYEELDPATYVNKIRMTLNL</sequence>
<dbReference type="SUPFAM" id="SSF52833">
    <property type="entry name" value="Thioredoxin-like"/>
    <property type="match status" value="1"/>
</dbReference>
<gene>
    <name evidence="4" type="ORF">Cs308_0553</name>
</gene>
<dbReference type="InterPro" id="IPR012336">
    <property type="entry name" value="Thioredoxin-like_fold"/>
</dbReference>
<feature type="chain" id="PRO_5008389564" evidence="2">
    <location>
        <begin position="23"/>
        <end position="165"/>
    </location>
</feature>
<dbReference type="InterPro" id="IPR050047">
    <property type="entry name" value="DsbH"/>
</dbReference>
<dbReference type="EMBL" id="CP014639">
    <property type="protein sequence ID" value="ANH78723.1"/>
    <property type="molecule type" value="Genomic_DNA"/>
</dbReference>
<dbReference type="Gene3D" id="3.40.30.10">
    <property type="entry name" value="Glutaredoxin"/>
    <property type="match status" value="1"/>
</dbReference>
<dbReference type="InterPro" id="IPR051099">
    <property type="entry name" value="AGR/TXD"/>
</dbReference>
<evidence type="ECO:0000313" key="4">
    <source>
        <dbReference type="EMBL" id="ANH78723.1"/>
    </source>
</evidence>
<dbReference type="NCBIfam" id="NF043050">
    <property type="entry name" value="DisulfRedDsbH"/>
    <property type="match status" value="1"/>
</dbReference>
<reference evidence="4 5" key="1">
    <citation type="submission" date="2016-03" db="EMBL/GenBank/DDBJ databases">
        <title>Culture-independent genomics supports pathogen discovery for uncultivable bacteria within the genus Chlamydia.</title>
        <authorList>
            <person name="Taylor-Brown A."/>
            <person name="Bachmann N.L."/>
            <person name="Borel N."/>
            <person name="Polkinghorne A."/>
        </authorList>
    </citation>
    <scope>NUCLEOTIDE SEQUENCE [LARGE SCALE GENOMIC DNA]</scope>
    <source>
        <strain evidence="4 5">2742-308</strain>
    </source>
</reference>
<dbReference type="GO" id="GO:0016853">
    <property type="term" value="F:isomerase activity"/>
    <property type="evidence" value="ECO:0007669"/>
    <property type="project" value="UniProtKB-KW"/>
</dbReference>
<dbReference type="InterPro" id="IPR013766">
    <property type="entry name" value="Thioredoxin_domain"/>
</dbReference>
<dbReference type="InterPro" id="IPR036249">
    <property type="entry name" value="Thioredoxin-like_sf"/>
</dbReference>
<dbReference type="PROSITE" id="PS51352">
    <property type="entry name" value="THIOREDOXIN_2"/>
    <property type="match status" value="1"/>
</dbReference>
<dbReference type="PANTHER" id="PTHR15337:SF11">
    <property type="entry name" value="THIOREDOXIN DOMAIN-CONTAINING PROTEIN"/>
    <property type="match status" value="1"/>
</dbReference>
<evidence type="ECO:0000313" key="5">
    <source>
        <dbReference type="Proteomes" id="UP000078162"/>
    </source>
</evidence>
<dbReference type="Proteomes" id="UP000078162">
    <property type="component" value="Chromosome"/>
</dbReference>
<feature type="signal peptide" evidence="2">
    <location>
        <begin position="1"/>
        <end position="22"/>
    </location>
</feature>
<evidence type="ECO:0000256" key="2">
    <source>
        <dbReference type="SAM" id="SignalP"/>
    </source>
</evidence>
<dbReference type="PATRIC" id="fig|1806891.3.peg.545"/>
<dbReference type="STRING" id="1806891.Cs308_0553"/>
<name>A0A1A9HX92_9CHLA</name>
<evidence type="ECO:0000256" key="1">
    <source>
        <dbReference type="ARBA" id="ARBA00022729"/>
    </source>
</evidence>
<keyword evidence="4" id="KW-0413">Isomerase</keyword>
<accession>A0A1A9HX92</accession>
<dbReference type="OrthoDB" id="9811036at2"/>
<dbReference type="KEGG" id="csaz:Cs308_0553"/>
<proteinExistence type="predicted"/>
<keyword evidence="5" id="KW-1185">Reference proteome</keyword>
<evidence type="ECO:0000259" key="3">
    <source>
        <dbReference type="PROSITE" id="PS51352"/>
    </source>
</evidence>